<sequence>MRSRTRPGSAVAAGLAVLAVLAVLATGCSAGEEVASTAQPTSPAVAEAVAAPSVVVGEPQWTTLDSSLGAAVPAGVGERSILVRGDASDGSGPALQVVDRATGETRWERTGAQPLVVGDGADRVTLDLSDARLGRDAGLPVIVPYAEGRRRGLVALSQGDGTYRWRWSPPAGLAARTAGVGSDVVVVRVAPPGRVDDPTGRPDDVSTLGLDLTTGEVRWRVDGVAGAAATGGVVVASVPSTASGAQTVVLLDDATGEETWRSPQPGYFAGGTDDVYALTVPGQAGAVLVDAATERVEQLQTGVAAGSGVGGDALLAWVEADHESGAVELATLASGEDRPVTAALPATVLTDASPRLLGTTLGHVVVQGADGVWLLDRAGRLAGEQVPGRLDRVLADGLVLVTGTVDGAPAYEVLGLETGP</sequence>
<evidence type="ECO:0000313" key="2">
    <source>
        <dbReference type="EMBL" id="MEQ7848625.1"/>
    </source>
</evidence>
<dbReference type="InterPro" id="IPR011047">
    <property type="entry name" value="Quinoprotein_ADH-like_sf"/>
</dbReference>
<feature type="chain" id="PRO_5046042815" description="Pyrrolo-quinoline quinone" evidence="1">
    <location>
        <begin position="31"/>
        <end position="420"/>
    </location>
</feature>
<evidence type="ECO:0000313" key="3">
    <source>
        <dbReference type="Proteomes" id="UP001482520"/>
    </source>
</evidence>
<gene>
    <name evidence="2" type="ORF">V6R90_15190</name>
</gene>
<dbReference type="InterPro" id="IPR015943">
    <property type="entry name" value="WD40/YVTN_repeat-like_dom_sf"/>
</dbReference>
<keyword evidence="1" id="KW-0732">Signal</keyword>
<evidence type="ECO:0000256" key="1">
    <source>
        <dbReference type="SAM" id="SignalP"/>
    </source>
</evidence>
<organism evidence="2 3">
    <name type="scientific">Nocardioides kribbensis</name>
    <dbReference type="NCBI Taxonomy" id="305517"/>
    <lineage>
        <taxon>Bacteria</taxon>
        <taxon>Bacillati</taxon>
        <taxon>Actinomycetota</taxon>
        <taxon>Actinomycetes</taxon>
        <taxon>Propionibacteriales</taxon>
        <taxon>Nocardioidaceae</taxon>
        <taxon>Nocardioides</taxon>
    </lineage>
</organism>
<dbReference type="RefSeq" id="WP_349805154.1">
    <property type="nucleotide sequence ID" value="NZ_JBEGDP010000019.1"/>
</dbReference>
<dbReference type="SUPFAM" id="SSF50998">
    <property type="entry name" value="Quinoprotein alcohol dehydrogenase-like"/>
    <property type="match status" value="1"/>
</dbReference>
<protein>
    <recommendedName>
        <fullName evidence="4">Pyrrolo-quinoline quinone</fullName>
    </recommendedName>
</protein>
<dbReference type="Proteomes" id="UP001482520">
    <property type="component" value="Unassembled WGS sequence"/>
</dbReference>
<dbReference type="PROSITE" id="PS51257">
    <property type="entry name" value="PROKAR_LIPOPROTEIN"/>
    <property type="match status" value="1"/>
</dbReference>
<dbReference type="Gene3D" id="2.130.10.10">
    <property type="entry name" value="YVTN repeat-like/Quinoprotein amine dehydrogenase"/>
    <property type="match status" value="1"/>
</dbReference>
<reference evidence="2 3" key="1">
    <citation type="submission" date="2024-02" db="EMBL/GenBank/DDBJ databases">
        <title>Full genome sequence of Nocardioides kribbensis.</title>
        <authorList>
            <person name="Poletto B.L."/>
            <person name="Silva G."/>
            <person name="Galante D."/>
            <person name="Campos K.R."/>
            <person name="Santos M.B.N."/>
            <person name="Sacchi C.T."/>
        </authorList>
    </citation>
    <scope>NUCLEOTIDE SEQUENCE [LARGE SCALE GENOMIC DNA]</scope>
    <source>
        <strain evidence="2 3">O4R</strain>
    </source>
</reference>
<feature type="signal peptide" evidence="1">
    <location>
        <begin position="1"/>
        <end position="30"/>
    </location>
</feature>
<name>A0ABV1P1I3_9ACTN</name>
<proteinExistence type="predicted"/>
<accession>A0ABV1P1I3</accession>
<comment type="caution">
    <text evidence="2">The sequence shown here is derived from an EMBL/GenBank/DDBJ whole genome shotgun (WGS) entry which is preliminary data.</text>
</comment>
<keyword evidence="3" id="KW-1185">Reference proteome</keyword>
<evidence type="ECO:0008006" key="4">
    <source>
        <dbReference type="Google" id="ProtNLM"/>
    </source>
</evidence>
<dbReference type="EMBL" id="JBEGDP010000019">
    <property type="protein sequence ID" value="MEQ7848625.1"/>
    <property type="molecule type" value="Genomic_DNA"/>
</dbReference>